<keyword evidence="2" id="KW-1133">Transmembrane helix</keyword>
<reference evidence="3" key="1">
    <citation type="submission" date="2023-06" db="EMBL/GenBank/DDBJ databases">
        <authorList>
            <consortium name="Lawrence Berkeley National Laboratory"/>
            <person name="Ahrendt S."/>
            <person name="Sahu N."/>
            <person name="Indic B."/>
            <person name="Wong-Bajracharya J."/>
            <person name="Merenyi Z."/>
            <person name="Ke H.-M."/>
            <person name="Monk M."/>
            <person name="Kocsube S."/>
            <person name="Drula E."/>
            <person name="Lipzen A."/>
            <person name="Balint B."/>
            <person name="Henrissat B."/>
            <person name="Andreopoulos B."/>
            <person name="Martin F.M."/>
            <person name="Harder C.B."/>
            <person name="Rigling D."/>
            <person name="Ford K.L."/>
            <person name="Foster G.D."/>
            <person name="Pangilinan J."/>
            <person name="Papanicolaou A."/>
            <person name="Barry K."/>
            <person name="LaButti K."/>
            <person name="Viragh M."/>
            <person name="Koriabine M."/>
            <person name="Yan M."/>
            <person name="Riley R."/>
            <person name="Champramary S."/>
            <person name="Plett K.L."/>
            <person name="Tsai I.J."/>
            <person name="Slot J."/>
            <person name="Sipos G."/>
            <person name="Plett J."/>
            <person name="Nagy L.G."/>
            <person name="Grigoriev I.V."/>
        </authorList>
    </citation>
    <scope>NUCLEOTIDE SEQUENCE</scope>
    <source>
        <strain evidence="3">FPL87.14</strain>
    </source>
</reference>
<comment type="caution">
    <text evidence="3">The sequence shown here is derived from an EMBL/GenBank/DDBJ whole genome shotgun (WGS) entry which is preliminary data.</text>
</comment>
<evidence type="ECO:0000313" key="3">
    <source>
        <dbReference type="EMBL" id="KAK0445070.1"/>
    </source>
</evidence>
<dbReference type="SUPFAM" id="SSF69322">
    <property type="entry name" value="Tricorn protease domain 2"/>
    <property type="match status" value="1"/>
</dbReference>
<keyword evidence="2" id="KW-0812">Transmembrane</keyword>
<name>A0AA39MTC6_9AGAR</name>
<feature type="coiled-coil region" evidence="1">
    <location>
        <begin position="172"/>
        <end position="209"/>
    </location>
</feature>
<proteinExistence type="predicted"/>
<evidence type="ECO:0000313" key="4">
    <source>
        <dbReference type="Proteomes" id="UP001175226"/>
    </source>
</evidence>
<dbReference type="AlphaFoldDB" id="A0AA39MTC6"/>
<gene>
    <name evidence="3" type="ORF">EV421DRAFT_1734784</name>
</gene>
<sequence length="249" mass="27757">MNNSVEVQVLDRLNGQFAVASHSGCIKVFKIMNNKLSKALLWSVAIQDIPRGLAFAGHLNDHLMIFTVYTGEVIHIEAATKQVVQKTRLLGANGSATLSPDQRTLAVHNLNTGQFDLYPQNPLSASPTTSLTVSTTAGGHLIKQCAFAEEQAHSLLWETVYNNWHTRMYWKKTEMKEIADHHDCQIKQAQEEEARKVREAQAAQKAQEDKLVSLSVAFNIAMFLMVLVVALCIWSATYFYRAVVLSIVS</sequence>
<organism evidence="3 4">
    <name type="scientific">Armillaria borealis</name>
    <dbReference type="NCBI Taxonomy" id="47425"/>
    <lineage>
        <taxon>Eukaryota</taxon>
        <taxon>Fungi</taxon>
        <taxon>Dikarya</taxon>
        <taxon>Basidiomycota</taxon>
        <taxon>Agaricomycotina</taxon>
        <taxon>Agaricomycetes</taxon>
        <taxon>Agaricomycetidae</taxon>
        <taxon>Agaricales</taxon>
        <taxon>Marasmiineae</taxon>
        <taxon>Physalacriaceae</taxon>
        <taxon>Armillaria</taxon>
    </lineage>
</organism>
<keyword evidence="4" id="KW-1185">Reference proteome</keyword>
<accession>A0AA39MTC6</accession>
<protein>
    <submittedName>
        <fullName evidence="3">Uncharacterized protein</fullName>
    </submittedName>
</protein>
<keyword evidence="2" id="KW-0472">Membrane</keyword>
<dbReference type="Proteomes" id="UP001175226">
    <property type="component" value="Unassembled WGS sequence"/>
</dbReference>
<keyword evidence="1" id="KW-0175">Coiled coil</keyword>
<dbReference type="EMBL" id="JAUEPT010000017">
    <property type="protein sequence ID" value="KAK0445070.1"/>
    <property type="molecule type" value="Genomic_DNA"/>
</dbReference>
<evidence type="ECO:0000256" key="1">
    <source>
        <dbReference type="SAM" id="Coils"/>
    </source>
</evidence>
<evidence type="ECO:0000256" key="2">
    <source>
        <dbReference type="SAM" id="Phobius"/>
    </source>
</evidence>
<feature type="transmembrane region" description="Helical" evidence="2">
    <location>
        <begin position="216"/>
        <end position="240"/>
    </location>
</feature>